<name>A0ABW0XE61_9ACTN</name>
<dbReference type="PROSITE" id="PS50995">
    <property type="entry name" value="HTH_MARR_2"/>
    <property type="match status" value="1"/>
</dbReference>
<dbReference type="InterPro" id="IPR039422">
    <property type="entry name" value="MarR/SlyA-like"/>
</dbReference>
<dbReference type="EMBL" id="JBHSOF010000077">
    <property type="protein sequence ID" value="MFC5668033.1"/>
    <property type="molecule type" value="Genomic_DNA"/>
</dbReference>
<organism evidence="3 4">
    <name type="scientific">Kitasatospora misakiensis</name>
    <dbReference type="NCBI Taxonomy" id="67330"/>
    <lineage>
        <taxon>Bacteria</taxon>
        <taxon>Bacillati</taxon>
        <taxon>Actinomycetota</taxon>
        <taxon>Actinomycetes</taxon>
        <taxon>Kitasatosporales</taxon>
        <taxon>Streptomycetaceae</taxon>
        <taxon>Kitasatospora</taxon>
    </lineage>
</organism>
<dbReference type="SMART" id="SM00347">
    <property type="entry name" value="HTH_MARR"/>
    <property type="match status" value="1"/>
</dbReference>
<dbReference type="InterPro" id="IPR000835">
    <property type="entry name" value="HTH_MarR-typ"/>
</dbReference>
<dbReference type="SUPFAM" id="SSF46785">
    <property type="entry name" value="Winged helix' DNA-binding domain"/>
    <property type="match status" value="1"/>
</dbReference>
<evidence type="ECO:0000313" key="3">
    <source>
        <dbReference type="EMBL" id="MFC5668033.1"/>
    </source>
</evidence>
<dbReference type="RefSeq" id="WP_380229687.1">
    <property type="nucleotide sequence ID" value="NZ_JBHSOF010000077.1"/>
</dbReference>
<gene>
    <name evidence="3" type="ORF">ACFP3U_34350</name>
</gene>
<feature type="region of interest" description="Disordered" evidence="1">
    <location>
        <begin position="158"/>
        <end position="177"/>
    </location>
</feature>
<dbReference type="Proteomes" id="UP001595975">
    <property type="component" value="Unassembled WGS sequence"/>
</dbReference>
<proteinExistence type="predicted"/>
<dbReference type="PANTHER" id="PTHR33164:SF89">
    <property type="entry name" value="MARR FAMILY REGULATORY PROTEIN"/>
    <property type="match status" value="1"/>
</dbReference>
<dbReference type="PANTHER" id="PTHR33164">
    <property type="entry name" value="TRANSCRIPTIONAL REGULATOR, MARR FAMILY"/>
    <property type="match status" value="1"/>
</dbReference>
<comment type="caution">
    <text evidence="3">The sequence shown here is derived from an EMBL/GenBank/DDBJ whole genome shotgun (WGS) entry which is preliminary data.</text>
</comment>
<dbReference type="PRINTS" id="PR00598">
    <property type="entry name" value="HTHMARR"/>
</dbReference>
<evidence type="ECO:0000313" key="4">
    <source>
        <dbReference type="Proteomes" id="UP001595975"/>
    </source>
</evidence>
<feature type="domain" description="HTH marR-type" evidence="2">
    <location>
        <begin position="17"/>
        <end position="149"/>
    </location>
</feature>
<keyword evidence="4" id="KW-1185">Reference proteome</keyword>
<dbReference type="InterPro" id="IPR036390">
    <property type="entry name" value="WH_DNA-bd_sf"/>
</dbReference>
<protein>
    <submittedName>
        <fullName evidence="3">MarR family winged helix-turn-helix transcriptional regulator</fullName>
    </submittedName>
</protein>
<dbReference type="InterPro" id="IPR036388">
    <property type="entry name" value="WH-like_DNA-bd_sf"/>
</dbReference>
<evidence type="ECO:0000259" key="2">
    <source>
        <dbReference type="PROSITE" id="PS50995"/>
    </source>
</evidence>
<dbReference type="Pfam" id="PF12802">
    <property type="entry name" value="MarR_2"/>
    <property type="match status" value="1"/>
</dbReference>
<reference evidence="4" key="1">
    <citation type="journal article" date="2019" name="Int. J. Syst. Evol. Microbiol.">
        <title>The Global Catalogue of Microorganisms (GCM) 10K type strain sequencing project: providing services to taxonomists for standard genome sequencing and annotation.</title>
        <authorList>
            <consortium name="The Broad Institute Genomics Platform"/>
            <consortium name="The Broad Institute Genome Sequencing Center for Infectious Disease"/>
            <person name="Wu L."/>
            <person name="Ma J."/>
        </authorList>
    </citation>
    <scope>NUCLEOTIDE SEQUENCE [LARGE SCALE GENOMIC DNA]</scope>
    <source>
        <strain evidence="4">CGMCC 4.1437</strain>
    </source>
</reference>
<sequence>MTESPDRAPSGHPGPQGAQVAFLLSQLGEHATQAFAARVAELDLTPAQAGLLRAVSMAPGQHQQELARRLGMSPSRFVAFVDAIEERGLVERRRNPKDRRFQDLYLAAKGEEAMRGLAEAALAHEEALCTGLDPQERIALAGLLRRIAEAQQLTAGVHPGYRRLNPRRDGAPSASTA</sequence>
<dbReference type="Gene3D" id="1.10.10.10">
    <property type="entry name" value="Winged helix-like DNA-binding domain superfamily/Winged helix DNA-binding domain"/>
    <property type="match status" value="1"/>
</dbReference>
<evidence type="ECO:0000256" key="1">
    <source>
        <dbReference type="SAM" id="MobiDB-lite"/>
    </source>
</evidence>
<accession>A0ABW0XE61</accession>